<reference evidence="1" key="1">
    <citation type="journal article" date="2014" name="Front. Microbiol.">
        <title>High frequency of phylogenetically diverse reductive dehalogenase-homologous genes in deep subseafloor sedimentary metagenomes.</title>
        <authorList>
            <person name="Kawai M."/>
            <person name="Futagami T."/>
            <person name="Toyoda A."/>
            <person name="Takaki Y."/>
            <person name="Nishi S."/>
            <person name="Hori S."/>
            <person name="Arai W."/>
            <person name="Tsubouchi T."/>
            <person name="Morono Y."/>
            <person name="Uchiyama I."/>
            <person name="Ito T."/>
            <person name="Fujiyama A."/>
            <person name="Inagaki F."/>
            <person name="Takami H."/>
        </authorList>
    </citation>
    <scope>NUCLEOTIDE SEQUENCE</scope>
    <source>
        <strain evidence="1">Expedition CK06-06</strain>
    </source>
</reference>
<comment type="caution">
    <text evidence="1">The sequence shown here is derived from an EMBL/GenBank/DDBJ whole genome shotgun (WGS) entry which is preliminary data.</text>
</comment>
<protein>
    <submittedName>
        <fullName evidence="1">Uncharacterized protein</fullName>
    </submittedName>
</protein>
<name>X0SWZ5_9ZZZZ</name>
<accession>X0SWZ5</accession>
<sequence length="123" mass="13726">MQDTNLANNDGDRIDPATQDLQRELLVEFAKNSQHATDDLKFQSLTLTASVIGIPEMTHSCKSVKILTVTADSVYIDDVNGDVTQQRVLLQEDIWLELPINQVANLRFYSTTGAEIIYLISSN</sequence>
<dbReference type="AlphaFoldDB" id="X0SWZ5"/>
<gene>
    <name evidence="1" type="ORF">S01H1_16278</name>
</gene>
<dbReference type="EMBL" id="BARS01008552">
    <property type="protein sequence ID" value="GAF80442.1"/>
    <property type="molecule type" value="Genomic_DNA"/>
</dbReference>
<proteinExistence type="predicted"/>
<organism evidence="1">
    <name type="scientific">marine sediment metagenome</name>
    <dbReference type="NCBI Taxonomy" id="412755"/>
    <lineage>
        <taxon>unclassified sequences</taxon>
        <taxon>metagenomes</taxon>
        <taxon>ecological metagenomes</taxon>
    </lineage>
</organism>
<evidence type="ECO:0000313" key="1">
    <source>
        <dbReference type="EMBL" id="GAF80442.1"/>
    </source>
</evidence>